<dbReference type="PANTHER" id="PTHR11455:SF9">
    <property type="entry name" value="CRYPTOCHROME CIRCADIAN CLOCK 5 ISOFORM X1"/>
    <property type="match status" value="1"/>
</dbReference>
<dbReference type="GO" id="GO:0071949">
    <property type="term" value="F:FAD binding"/>
    <property type="evidence" value="ECO:0007669"/>
    <property type="project" value="TreeGrafter"/>
</dbReference>
<gene>
    <name evidence="8" type="ORF">BHD05_07475</name>
</gene>
<dbReference type="PROSITE" id="PS00394">
    <property type="entry name" value="DNA_PHOTOLYASES_1_1"/>
    <property type="match status" value="1"/>
</dbReference>
<proteinExistence type="inferred from homology"/>
<accession>A0A7L5AGW6</accession>
<dbReference type="Gene3D" id="1.25.40.80">
    <property type="match status" value="1"/>
</dbReference>
<dbReference type="GO" id="GO:0006139">
    <property type="term" value="P:nucleobase-containing compound metabolic process"/>
    <property type="evidence" value="ECO:0007669"/>
    <property type="project" value="UniProtKB-ARBA"/>
</dbReference>
<dbReference type="GO" id="GO:0003904">
    <property type="term" value="F:deoxyribodipyrimidine photo-lyase activity"/>
    <property type="evidence" value="ECO:0007669"/>
    <property type="project" value="TreeGrafter"/>
</dbReference>
<dbReference type="KEGG" id="mant:BHD05_07475"/>
<dbReference type="RefSeq" id="WP_161885878.1">
    <property type="nucleotide sequence ID" value="NZ_CP017146.1"/>
</dbReference>
<name>A0A7L5AGW6_9MICO</name>
<dbReference type="GO" id="GO:0009416">
    <property type="term" value="P:response to light stimulus"/>
    <property type="evidence" value="ECO:0007669"/>
    <property type="project" value="TreeGrafter"/>
</dbReference>
<evidence type="ECO:0000256" key="5">
    <source>
        <dbReference type="PIRSR" id="PIRSR602081-2"/>
    </source>
</evidence>
<dbReference type="Gene3D" id="1.10.579.10">
    <property type="entry name" value="DNA Cyclobutane Dipyrimidine Photolyase, subunit A, domain 3"/>
    <property type="match status" value="1"/>
</dbReference>
<evidence type="ECO:0000259" key="7">
    <source>
        <dbReference type="PROSITE" id="PS51645"/>
    </source>
</evidence>
<dbReference type="AlphaFoldDB" id="A0A7L5AGW6"/>
<evidence type="ECO:0000313" key="9">
    <source>
        <dbReference type="Proteomes" id="UP000464507"/>
    </source>
</evidence>
<evidence type="ECO:0000256" key="4">
    <source>
        <dbReference type="PIRSR" id="PIRSR602081-1"/>
    </source>
</evidence>
<feature type="binding site" evidence="4">
    <location>
        <begin position="247"/>
        <end position="251"/>
    </location>
    <ligand>
        <name>FAD</name>
        <dbReference type="ChEBI" id="CHEBI:57692"/>
    </ligand>
</feature>
<dbReference type="InterPro" id="IPR018394">
    <property type="entry name" value="DNA_photolyase_1_CS_C"/>
</dbReference>
<dbReference type="PROSITE" id="PS51645">
    <property type="entry name" value="PHR_CRY_ALPHA_BETA"/>
    <property type="match status" value="1"/>
</dbReference>
<feature type="binding site" evidence="4">
    <location>
        <position position="286"/>
    </location>
    <ligand>
        <name>FAD</name>
        <dbReference type="ChEBI" id="CHEBI:57692"/>
    </ligand>
</feature>
<dbReference type="OrthoDB" id="9772484at2"/>
<dbReference type="GO" id="GO:0006950">
    <property type="term" value="P:response to stress"/>
    <property type="evidence" value="ECO:0007669"/>
    <property type="project" value="UniProtKB-ARBA"/>
</dbReference>
<dbReference type="GO" id="GO:0003677">
    <property type="term" value="F:DNA binding"/>
    <property type="evidence" value="ECO:0007669"/>
    <property type="project" value="TreeGrafter"/>
</dbReference>
<dbReference type="SUPFAM" id="SSF52425">
    <property type="entry name" value="Cryptochrome/photolyase, N-terminal domain"/>
    <property type="match status" value="1"/>
</dbReference>
<keyword evidence="9" id="KW-1185">Reference proteome</keyword>
<evidence type="ECO:0000256" key="3">
    <source>
        <dbReference type="ARBA" id="ARBA00022991"/>
    </source>
</evidence>
<dbReference type="InterPro" id="IPR036155">
    <property type="entry name" value="Crypto/Photolyase_N_sf"/>
</dbReference>
<dbReference type="Pfam" id="PF03441">
    <property type="entry name" value="FAD_binding_7"/>
    <property type="match status" value="1"/>
</dbReference>
<evidence type="ECO:0000256" key="6">
    <source>
        <dbReference type="RuleBase" id="RU004182"/>
    </source>
</evidence>
<evidence type="ECO:0000256" key="2">
    <source>
        <dbReference type="ARBA" id="ARBA00022827"/>
    </source>
</evidence>
<dbReference type="Gene3D" id="3.40.50.620">
    <property type="entry name" value="HUPs"/>
    <property type="match status" value="1"/>
</dbReference>
<comment type="cofactor">
    <cofactor evidence="4">
        <name>FAD</name>
        <dbReference type="ChEBI" id="CHEBI:57692"/>
    </cofactor>
    <text evidence="4">Binds 1 FAD per subunit.</text>
</comment>
<feature type="binding site" evidence="4">
    <location>
        <begin position="387"/>
        <end position="389"/>
    </location>
    <ligand>
        <name>FAD</name>
        <dbReference type="ChEBI" id="CHEBI:57692"/>
    </ligand>
</feature>
<protein>
    <submittedName>
        <fullName evidence="8">Deoxyribodipyrimidine photolyase</fullName>
    </submittedName>
</protein>
<dbReference type="InterPro" id="IPR002081">
    <property type="entry name" value="Cryptochrome/DNA_photolyase_1"/>
</dbReference>
<dbReference type="PRINTS" id="PR00147">
    <property type="entry name" value="DNAPHOTLYASE"/>
</dbReference>
<reference evidence="8 9" key="1">
    <citation type="submission" date="2016-09" db="EMBL/GenBank/DDBJ databases">
        <title>Complete genome sequence of microbes from the polar regions.</title>
        <authorList>
            <person name="Liao L."/>
            <person name="Chen B."/>
        </authorList>
    </citation>
    <scope>NUCLEOTIDE SEQUENCE [LARGE SCALE GENOMIC DNA]</scope>
    <source>
        <strain evidence="8 9">ZS314</strain>
    </source>
</reference>
<feature type="site" description="Electron transfer via tryptophanyl radical" evidence="5">
    <location>
        <position position="320"/>
    </location>
</feature>
<evidence type="ECO:0000313" key="8">
    <source>
        <dbReference type="EMBL" id="QHO69507.1"/>
    </source>
</evidence>
<organism evidence="8 9">
    <name type="scientific">Marisediminicola antarctica</name>
    <dbReference type="NCBI Taxonomy" id="674079"/>
    <lineage>
        <taxon>Bacteria</taxon>
        <taxon>Bacillati</taxon>
        <taxon>Actinomycetota</taxon>
        <taxon>Actinomycetes</taxon>
        <taxon>Micrococcales</taxon>
        <taxon>Microbacteriaceae</taxon>
        <taxon>Marisediminicola</taxon>
    </lineage>
</organism>
<keyword evidence="8" id="KW-0456">Lyase</keyword>
<keyword evidence="2 4" id="KW-0274">FAD</keyword>
<dbReference type="Pfam" id="PF00875">
    <property type="entry name" value="DNA_photolyase"/>
    <property type="match status" value="1"/>
</dbReference>
<keyword evidence="1 4" id="KW-0285">Flavoprotein</keyword>
<feature type="binding site" evidence="4">
    <location>
        <position position="235"/>
    </location>
    <ligand>
        <name>FAD</name>
        <dbReference type="ChEBI" id="CHEBI:57692"/>
    </ligand>
</feature>
<dbReference type="InterPro" id="IPR036134">
    <property type="entry name" value="Crypto/Photolyase_FAD-like_sf"/>
</dbReference>
<dbReference type="Proteomes" id="UP000464507">
    <property type="component" value="Chromosome"/>
</dbReference>
<dbReference type="SUPFAM" id="SSF48173">
    <property type="entry name" value="Cryptochrome/photolyase FAD-binding domain"/>
    <property type="match status" value="1"/>
</dbReference>
<sequence length="475" mass="52183">MTAREANDSPDGPTILWFRDDLRLADNPALQAAVERGEPIVAVYVLDEESSGIRPLGAASKWWLHDSLLALSVSLEEIGGGLVLRRGPAAAVILSLVAETGAGAVVWNRRYGGAERAVDTEIKQAATDAGIDARSFQGSLLHEPWTVTTQQGGNYSVFTPFWRACVAKGEPRHPLPSPDAITPFDDAVASDELTSWALRPTSPDWAGGLSDAWTPGEHGAIERLAFFIEQTLDDYAEHRDEPAVLATSNLSPHLRFGEVSPFTVYHAAEQARRGASARRATSATKFLAEIGWREFSYNLLFHNPELATRNFRPEFDAFPWPEPDARALRAWQRGETGFPLVDAGMRQLWKTGYMHNRVRMIAASFLIKNLMIDWRIGEEWFWDTLVDADPASNAAGWQWVAGSGADASPYFRVFNPELQQKKFDPTGDYAHEFIPELGTAAYPRQIVDLGETRQAALAAFEAVKRGAAASAPPAG</sequence>
<dbReference type="InterPro" id="IPR006050">
    <property type="entry name" value="DNA_photolyase_N"/>
</dbReference>
<keyword evidence="3 6" id="KW-0157">Chromophore</keyword>
<feature type="site" description="Electron transfer via tryptophanyl radical" evidence="5">
    <location>
        <position position="397"/>
    </location>
</feature>
<evidence type="ECO:0000256" key="1">
    <source>
        <dbReference type="ARBA" id="ARBA00022630"/>
    </source>
</evidence>
<feature type="domain" description="Photolyase/cryptochrome alpha/beta" evidence="7">
    <location>
        <begin position="12"/>
        <end position="141"/>
    </location>
</feature>
<dbReference type="PROSITE" id="PS00691">
    <property type="entry name" value="DNA_PHOTOLYASES_1_2"/>
    <property type="match status" value="1"/>
</dbReference>
<feature type="site" description="Electron transfer via tryptophanyl radical" evidence="5">
    <location>
        <position position="374"/>
    </location>
</feature>
<comment type="similarity">
    <text evidence="6">Belongs to the DNA photolyase family.</text>
</comment>
<dbReference type="InterPro" id="IPR005101">
    <property type="entry name" value="Cryptochr/Photolyase_FAD-bd"/>
</dbReference>
<dbReference type="InterPro" id="IPR014729">
    <property type="entry name" value="Rossmann-like_a/b/a_fold"/>
</dbReference>
<dbReference type="PANTHER" id="PTHR11455">
    <property type="entry name" value="CRYPTOCHROME"/>
    <property type="match status" value="1"/>
</dbReference>
<dbReference type="EMBL" id="CP017146">
    <property type="protein sequence ID" value="QHO69507.1"/>
    <property type="molecule type" value="Genomic_DNA"/>
</dbReference>